<dbReference type="AlphaFoldDB" id="A0A8B7NFC9"/>
<evidence type="ECO:0000256" key="2">
    <source>
        <dbReference type="ARBA" id="ARBA00022475"/>
    </source>
</evidence>
<dbReference type="Pfam" id="PF00083">
    <property type="entry name" value="Sugar_tr"/>
    <property type="match status" value="1"/>
</dbReference>
<evidence type="ECO:0000313" key="12">
    <source>
        <dbReference type="RefSeq" id="XP_018012320.1"/>
    </source>
</evidence>
<dbReference type="RefSeq" id="XP_018012320.1">
    <property type="nucleotide sequence ID" value="XM_018156831.2"/>
</dbReference>
<evidence type="ECO:0000259" key="10">
    <source>
        <dbReference type="PROSITE" id="PS50850"/>
    </source>
</evidence>
<protein>
    <submittedName>
        <fullName evidence="12">Facilitated trehalose transporter Tret1</fullName>
    </submittedName>
</protein>
<accession>A0A8B7NFC9</accession>
<comment type="similarity">
    <text evidence="7">Belongs to the major facilitator superfamily. Sugar transporter (TC 2.A.1.1) family. Trehalose transporter subfamily.</text>
</comment>
<sequence>MLTSESPSHLNQYLTTLAVSVVSIGVGAVLGFNSPASYQLRVPVNDTVPVNNTVAVNNTYRNPLSVEHIYVNTAAGSGQAAGYDDEYSSYNAINNNGFPSWKNVINEILFNTTFPSTSSTINNNINNIRSHDLSPLKRIFPSDFSPTYSMGAEDITPTAPSELDDTADIVMSSEQLSWFMSVFALGALVGALGSGALMTHLGKRGALIASTVPCLLGWTMTGLCTAYPALVTGRVLTGVFVGSNAAAASAYVGEIASCDIRGTLGSFYELALVVGILLEMVVGAYTTWQHLALISMCPTIMFVILMFFCKESPAHLLMRGREQEARRNLQHFRGPDYCIDKEIHDVLESQKEAKDASFKLKDLKKPHIYKPLIITLTISVFAQLVGIEVLTSNLSTIFKSTGSNMSENLSSVICILVEIVAGVVAIFLVDRVGRKTLLTVSSAVMTVSLGSLGLYFYLLEESENWEPSQLAWLPLTAIMTYVMAYGTGFGPVIWILVGEMFPPLVRETAAGLTVTALWTTSFLTVQSYDLLMEGLQSYGFYWFYAGVCALATLFSLTIVRETRGKTLEEITQLFMRAAPTLGAARAEDL</sequence>
<evidence type="ECO:0000313" key="11">
    <source>
        <dbReference type="Proteomes" id="UP000694843"/>
    </source>
</evidence>
<dbReference type="FunFam" id="1.20.1250.20:FF:000055">
    <property type="entry name" value="Facilitated trehalose transporter Tret1-2 homolog"/>
    <property type="match status" value="1"/>
</dbReference>
<feature type="transmembrane region" description="Helical" evidence="9">
    <location>
        <begin position="12"/>
        <end position="32"/>
    </location>
</feature>
<keyword evidence="4 9" id="KW-1133">Transmembrane helix</keyword>
<reference evidence="12" key="1">
    <citation type="submission" date="2025-08" db="UniProtKB">
        <authorList>
            <consortium name="RefSeq"/>
        </authorList>
    </citation>
    <scope>IDENTIFICATION</scope>
    <source>
        <tissue evidence="12">Whole organism</tissue>
    </source>
</reference>
<feature type="transmembrane region" description="Helical" evidence="9">
    <location>
        <begin position="540"/>
        <end position="559"/>
    </location>
</feature>
<dbReference type="PROSITE" id="PS00217">
    <property type="entry name" value="SUGAR_TRANSPORT_2"/>
    <property type="match status" value="1"/>
</dbReference>
<dbReference type="InterPro" id="IPR005829">
    <property type="entry name" value="Sugar_transporter_CS"/>
</dbReference>
<dbReference type="NCBIfam" id="TIGR00879">
    <property type="entry name" value="SP"/>
    <property type="match status" value="1"/>
</dbReference>
<dbReference type="PANTHER" id="PTHR48021">
    <property type="match status" value="1"/>
</dbReference>
<keyword evidence="6" id="KW-0325">Glycoprotein</keyword>
<dbReference type="InterPro" id="IPR036259">
    <property type="entry name" value="MFS_trans_sf"/>
</dbReference>
<dbReference type="GeneID" id="108669487"/>
<dbReference type="InterPro" id="IPR020846">
    <property type="entry name" value="MFS_dom"/>
</dbReference>
<keyword evidence="3 9" id="KW-0812">Transmembrane</keyword>
<dbReference type="InterPro" id="IPR050549">
    <property type="entry name" value="MFS_Trehalose_Transporter"/>
</dbReference>
<dbReference type="OrthoDB" id="6480153at2759"/>
<dbReference type="OMA" id="WTTYGCS"/>
<feature type="transmembrane region" description="Helical" evidence="9">
    <location>
        <begin position="436"/>
        <end position="458"/>
    </location>
</feature>
<dbReference type="PROSITE" id="PS00216">
    <property type="entry name" value="SUGAR_TRANSPORT_1"/>
    <property type="match status" value="1"/>
</dbReference>
<evidence type="ECO:0000256" key="9">
    <source>
        <dbReference type="SAM" id="Phobius"/>
    </source>
</evidence>
<dbReference type="PRINTS" id="PR00171">
    <property type="entry name" value="SUGRTRNSPORT"/>
</dbReference>
<dbReference type="Proteomes" id="UP000694843">
    <property type="component" value="Unplaced"/>
</dbReference>
<evidence type="ECO:0000256" key="5">
    <source>
        <dbReference type="ARBA" id="ARBA00023136"/>
    </source>
</evidence>
<dbReference type="PANTHER" id="PTHR48021:SF34">
    <property type="entry name" value="FACILITATED TREHALOSE TRANSPORTER TRET1-2 HOMOLOG-LIKE PROTEIN"/>
    <property type="match status" value="1"/>
</dbReference>
<evidence type="ECO:0000256" key="7">
    <source>
        <dbReference type="ARBA" id="ARBA00024348"/>
    </source>
</evidence>
<feature type="transmembrane region" description="Helical" evidence="9">
    <location>
        <begin position="235"/>
        <end position="253"/>
    </location>
</feature>
<evidence type="ECO:0000256" key="1">
    <source>
        <dbReference type="ARBA" id="ARBA00004651"/>
    </source>
</evidence>
<feature type="transmembrane region" description="Helical" evidence="9">
    <location>
        <begin position="291"/>
        <end position="309"/>
    </location>
</feature>
<feature type="transmembrane region" description="Helical" evidence="9">
    <location>
        <begin position="178"/>
        <end position="199"/>
    </location>
</feature>
<dbReference type="GO" id="GO:0022857">
    <property type="term" value="F:transmembrane transporter activity"/>
    <property type="evidence" value="ECO:0007669"/>
    <property type="project" value="InterPro"/>
</dbReference>
<dbReference type="SUPFAM" id="SSF103473">
    <property type="entry name" value="MFS general substrate transporter"/>
    <property type="match status" value="1"/>
</dbReference>
<evidence type="ECO:0000256" key="4">
    <source>
        <dbReference type="ARBA" id="ARBA00022989"/>
    </source>
</evidence>
<comment type="subcellular location">
    <subcellularLocation>
        <location evidence="1">Cell membrane</location>
        <topology evidence="1">Multi-pass membrane protein</topology>
    </subcellularLocation>
</comment>
<feature type="transmembrane region" description="Helical" evidence="9">
    <location>
        <begin position="368"/>
        <end position="389"/>
    </location>
</feature>
<dbReference type="GO" id="GO:0005886">
    <property type="term" value="C:plasma membrane"/>
    <property type="evidence" value="ECO:0007669"/>
    <property type="project" value="UniProtKB-SubCell"/>
</dbReference>
<dbReference type="InterPro" id="IPR003663">
    <property type="entry name" value="Sugar/inositol_transpt"/>
</dbReference>
<feature type="transmembrane region" description="Helical" evidence="9">
    <location>
        <begin position="265"/>
        <end position="285"/>
    </location>
</feature>
<evidence type="ECO:0000256" key="8">
    <source>
        <dbReference type="RuleBase" id="RU003346"/>
    </source>
</evidence>
<keyword evidence="2" id="KW-1003">Cell membrane</keyword>
<keyword evidence="11" id="KW-1185">Reference proteome</keyword>
<dbReference type="KEGG" id="hazt:108669487"/>
<gene>
    <name evidence="12" type="primary">LOC108669487</name>
</gene>
<feature type="transmembrane region" description="Helical" evidence="9">
    <location>
        <begin position="470"/>
        <end position="497"/>
    </location>
</feature>
<keyword evidence="5 9" id="KW-0472">Membrane</keyword>
<keyword evidence="8" id="KW-0813">Transport</keyword>
<dbReference type="InterPro" id="IPR005828">
    <property type="entry name" value="MFS_sugar_transport-like"/>
</dbReference>
<evidence type="ECO:0000256" key="3">
    <source>
        <dbReference type="ARBA" id="ARBA00022692"/>
    </source>
</evidence>
<feature type="transmembrane region" description="Helical" evidence="9">
    <location>
        <begin position="409"/>
        <end position="429"/>
    </location>
</feature>
<organism evidence="11 12">
    <name type="scientific">Hyalella azteca</name>
    <name type="common">Amphipod</name>
    <dbReference type="NCBI Taxonomy" id="294128"/>
    <lineage>
        <taxon>Eukaryota</taxon>
        <taxon>Metazoa</taxon>
        <taxon>Ecdysozoa</taxon>
        <taxon>Arthropoda</taxon>
        <taxon>Crustacea</taxon>
        <taxon>Multicrustacea</taxon>
        <taxon>Malacostraca</taxon>
        <taxon>Eumalacostraca</taxon>
        <taxon>Peracarida</taxon>
        <taxon>Amphipoda</taxon>
        <taxon>Senticaudata</taxon>
        <taxon>Talitrida</taxon>
        <taxon>Talitroidea</taxon>
        <taxon>Hyalellidae</taxon>
        <taxon>Hyalella</taxon>
    </lineage>
</organism>
<proteinExistence type="inferred from homology"/>
<dbReference type="Gene3D" id="1.20.1250.20">
    <property type="entry name" value="MFS general substrate transporter like domains"/>
    <property type="match status" value="1"/>
</dbReference>
<name>A0A8B7NFC9_HYAAZ</name>
<feature type="domain" description="Major facilitator superfamily (MFS) profile" evidence="10">
    <location>
        <begin position="108"/>
        <end position="563"/>
    </location>
</feature>
<evidence type="ECO:0000256" key="6">
    <source>
        <dbReference type="ARBA" id="ARBA00023180"/>
    </source>
</evidence>
<feature type="transmembrane region" description="Helical" evidence="9">
    <location>
        <begin position="509"/>
        <end position="528"/>
    </location>
</feature>
<dbReference type="PROSITE" id="PS50850">
    <property type="entry name" value="MFS"/>
    <property type="match status" value="1"/>
</dbReference>